<reference evidence="4" key="2">
    <citation type="submission" date="2020-09" db="EMBL/GenBank/DDBJ databases">
        <authorList>
            <person name="Sun Q."/>
            <person name="Zhou Y."/>
        </authorList>
    </citation>
    <scope>NUCLEOTIDE SEQUENCE</scope>
    <source>
        <strain evidence="4">CGMCC 1.7086</strain>
    </source>
</reference>
<accession>A0A918DJN4</accession>
<dbReference type="PANTHER" id="PTHR43420:SF12">
    <property type="entry name" value="N-ACETYLTRANSFERASE DOMAIN-CONTAINING PROTEIN"/>
    <property type="match status" value="1"/>
</dbReference>
<evidence type="ECO:0000259" key="3">
    <source>
        <dbReference type="PROSITE" id="PS51186"/>
    </source>
</evidence>
<keyword evidence="2" id="KW-0012">Acyltransferase</keyword>
<evidence type="ECO:0000256" key="2">
    <source>
        <dbReference type="ARBA" id="ARBA00023315"/>
    </source>
</evidence>
<dbReference type="PROSITE" id="PS51186">
    <property type="entry name" value="GNAT"/>
    <property type="match status" value="1"/>
</dbReference>
<dbReference type="Gene3D" id="3.90.70.10">
    <property type="entry name" value="Cysteine proteinases"/>
    <property type="match status" value="1"/>
</dbReference>
<name>A0A918DJN4_9ALTE</name>
<evidence type="ECO:0000313" key="4">
    <source>
        <dbReference type="EMBL" id="GGO70431.1"/>
    </source>
</evidence>
<reference evidence="4" key="1">
    <citation type="journal article" date="2014" name="Int. J. Syst. Evol. Microbiol.">
        <title>Complete genome sequence of Corynebacterium casei LMG S-19264T (=DSM 44701T), isolated from a smear-ripened cheese.</title>
        <authorList>
            <consortium name="US DOE Joint Genome Institute (JGI-PGF)"/>
            <person name="Walter F."/>
            <person name="Albersmeier A."/>
            <person name="Kalinowski J."/>
            <person name="Ruckert C."/>
        </authorList>
    </citation>
    <scope>NUCLEOTIDE SEQUENCE</scope>
    <source>
        <strain evidence="4">CGMCC 1.7086</strain>
    </source>
</reference>
<dbReference type="SUPFAM" id="SSF55729">
    <property type="entry name" value="Acyl-CoA N-acyltransferases (Nat)"/>
    <property type="match status" value="1"/>
</dbReference>
<comment type="caution">
    <text evidence="4">The sequence shown here is derived from an EMBL/GenBank/DDBJ whole genome shotgun (WGS) entry which is preliminary data.</text>
</comment>
<dbReference type="InterPro" id="IPR021770">
    <property type="entry name" value="DUF3335"/>
</dbReference>
<dbReference type="CDD" id="cd04301">
    <property type="entry name" value="NAT_SF"/>
    <property type="match status" value="1"/>
</dbReference>
<keyword evidence="1" id="KW-0808">Transferase</keyword>
<evidence type="ECO:0000313" key="5">
    <source>
        <dbReference type="Proteomes" id="UP000606935"/>
    </source>
</evidence>
<dbReference type="AlphaFoldDB" id="A0A918DJN4"/>
<dbReference type="Proteomes" id="UP000606935">
    <property type="component" value="Unassembled WGS sequence"/>
</dbReference>
<sequence length="367" mass="41678">MLLNKLVIRPAQSADISDLVALEKASFTTDRISRRSFTYFIRKGHCSLIVAYDGAQLAGYALVLYRNGTQLARLYSIAVSDASRGKGVAQQLLSEAEQRAADELCLFMRLEVRVDNQAAIHLYQKLKYRPIGKVEGYYEDGGDALQMERALRPTSLGKLPGIRYQQTTDFTCGPASLMMAMHKLDLGYQMSMDEEIQIWREATTIFMTSGHGGCSGFGLALSAWRRKFKVHLYVNQTSVPFINSVRDPQKKVVIEQVHKHFLSQLADTQVDIYYAPLTLDKLDEYLRQGAVLVSLISMWRLTRDKAPHWVLVTGADQNCVSITDPERDYESWQTEMDFTNVPVSREEFIKMASFGRDRLTSTLVLYR</sequence>
<dbReference type="InterPro" id="IPR000182">
    <property type="entry name" value="GNAT_dom"/>
</dbReference>
<dbReference type="Pfam" id="PF00583">
    <property type="entry name" value="Acetyltransf_1"/>
    <property type="match status" value="1"/>
</dbReference>
<evidence type="ECO:0000256" key="1">
    <source>
        <dbReference type="ARBA" id="ARBA00022679"/>
    </source>
</evidence>
<protein>
    <submittedName>
        <fullName evidence="4">GNAT family N-acetyltransferase</fullName>
    </submittedName>
</protein>
<dbReference type="InterPro" id="IPR016181">
    <property type="entry name" value="Acyl_CoA_acyltransferase"/>
</dbReference>
<dbReference type="Gene3D" id="3.40.630.30">
    <property type="match status" value="1"/>
</dbReference>
<proteinExistence type="predicted"/>
<dbReference type="PANTHER" id="PTHR43420">
    <property type="entry name" value="ACETYLTRANSFERASE"/>
    <property type="match status" value="1"/>
</dbReference>
<dbReference type="GO" id="GO:0016747">
    <property type="term" value="F:acyltransferase activity, transferring groups other than amino-acyl groups"/>
    <property type="evidence" value="ECO:0007669"/>
    <property type="project" value="InterPro"/>
</dbReference>
<organism evidence="4 5">
    <name type="scientific">Bowmanella pacifica</name>
    <dbReference type="NCBI Taxonomy" id="502051"/>
    <lineage>
        <taxon>Bacteria</taxon>
        <taxon>Pseudomonadati</taxon>
        <taxon>Pseudomonadota</taxon>
        <taxon>Gammaproteobacteria</taxon>
        <taxon>Alteromonadales</taxon>
        <taxon>Alteromonadaceae</taxon>
        <taxon>Bowmanella</taxon>
    </lineage>
</organism>
<keyword evidence="5" id="KW-1185">Reference proteome</keyword>
<gene>
    <name evidence="4" type="ORF">GCM10010982_23930</name>
</gene>
<dbReference type="InterPro" id="IPR050680">
    <property type="entry name" value="YpeA/RimI_acetyltransf"/>
</dbReference>
<dbReference type="EMBL" id="BMLS01000003">
    <property type="protein sequence ID" value="GGO70431.1"/>
    <property type="molecule type" value="Genomic_DNA"/>
</dbReference>
<dbReference type="Pfam" id="PF11814">
    <property type="entry name" value="DUF3335"/>
    <property type="match status" value="1"/>
</dbReference>
<feature type="domain" description="N-acetyltransferase" evidence="3">
    <location>
        <begin position="6"/>
        <end position="152"/>
    </location>
</feature>
<dbReference type="RefSeq" id="WP_188695195.1">
    <property type="nucleotide sequence ID" value="NZ_BMLS01000003.1"/>
</dbReference>